<feature type="transmembrane region" description="Helical" evidence="2">
    <location>
        <begin position="223"/>
        <end position="241"/>
    </location>
</feature>
<feature type="region of interest" description="Disordered" evidence="1">
    <location>
        <begin position="192"/>
        <end position="212"/>
    </location>
</feature>
<dbReference type="Proteomes" id="UP001595945">
    <property type="component" value="Unassembled WGS sequence"/>
</dbReference>
<dbReference type="AlphaFoldDB" id="A0ABD5Q119"/>
<proteinExistence type="predicted"/>
<evidence type="ECO:0000313" key="3">
    <source>
        <dbReference type="EMBL" id="MFC4824420.1"/>
    </source>
</evidence>
<sequence length="254" mass="26285">MNDTNFQRTFVAMAALLVLAAGIAAPAAAQLQNDVAAANTTQTTTETVATTEAAATTQGECEKPSSPPSLSQARLYASQKTINKSQPGKISGGFQVDPTATCPVVVHITMSVPSGMTIQGSSDLFSGGAGMVSGTFDVRPQGGIKDIRANVYSTNTGKRTVTADIQYWPKGHKDMAQEIDGMSFTFDVTQPVEATGDSGSNAESETTAVASGASSSLPVSQNMLIIGGLMFVLLVAVLAMTKMSPRDINIGVKK</sequence>
<keyword evidence="2" id="KW-0472">Membrane</keyword>
<feature type="compositionally biased region" description="Polar residues" evidence="1">
    <location>
        <begin position="197"/>
        <end position="212"/>
    </location>
</feature>
<accession>A0ABD5Q119</accession>
<evidence type="ECO:0000256" key="1">
    <source>
        <dbReference type="SAM" id="MobiDB-lite"/>
    </source>
</evidence>
<comment type="caution">
    <text evidence="3">The sequence shown here is derived from an EMBL/GenBank/DDBJ whole genome shotgun (WGS) entry which is preliminary data.</text>
</comment>
<protein>
    <submittedName>
        <fullName evidence="3">Uncharacterized protein</fullName>
    </submittedName>
</protein>
<keyword evidence="4" id="KW-1185">Reference proteome</keyword>
<evidence type="ECO:0000256" key="2">
    <source>
        <dbReference type="SAM" id="Phobius"/>
    </source>
</evidence>
<dbReference type="EMBL" id="JBHSHT010000001">
    <property type="protein sequence ID" value="MFC4824420.1"/>
    <property type="molecule type" value="Genomic_DNA"/>
</dbReference>
<organism evidence="3 4">
    <name type="scientific">Halorussus aquaticus</name>
    <dbReference type="NCBI Taxonomy" id="2953748"/>
    <lineage>
        <taxon>Archaea</taxon>
        <taxon>Methanobacteriati</taxon>
        <taxon>Methanobacteriota</taxon>
        <taxon>Stenosarchaea group</taxon>
        <taxon>Halobacteria</taxon>
        <taxon>Halobacteriales</taxon>
        <taxon>Haladaptataceae</taxon>
        <taxon>Halorussus</taxon>
    </lineage>
</organism>
<name>A0ABD5Q119_9EURY</name>
<keyword evidence="2" id="KW-1133">Transmembrane helix</keyword>
<evidence type="ECO:0000313" key="4">
    <source>
        <dbReference type="Proteomes" id="UP001595945"/>
    </source>
</evidence>
<dbReference type="RefSeq" id="WP_254269839.1">
    <property type="nucleotide sequence ID" value="NZ_CP100400.1"/>
</dbReference>
<dbReference type="GeneID" id="73044895"/>
<gene>
    <name evidence="3" type="ORF">ACFO9K_09100</name>
</gene>
<keyword evidence="2" id="KW-0812">Transmembrane</keyword>
<reference evidence="3 4" key="1">
    <citation type="journal article" date="2019" name="Int. J. Syst. Evol. Microbiol.">
        <title>The Global Catalogue of Microorganisms (GCM) 10K type strain sequencing project: providing services to taxonomists for standard genome sequencing and annotation.</title>
        <authorList>
            <consortium name="The Broad Institute Genomics Platform"/>
            <consortium name="The Broad Institute Genome Sequencing Center for Infectious Disease"/>
            <person name="Wu L."/>
            <person name="Ma J."/>
        </authorList>
    </citation>
    <scope>NUCLEOTIDE SEQUENCE [LARGE SCALE GENOMIC DNA]</scope>
    <source>
        <strain evidence="3 4">XZYJ18</strain>
    </source>
</reference>